<dbReference type="SUPFAM" id="SSF56784">
    <property type="entry name" value="HAD-like"/>
    <property type="match status" value="1"/>
</dbReference>
<evidence type="ECO:0000313" key="2">
    <source>
        <dbReference type="Proteomes" id="UP000235584"/>
    </source>
</evidence>
<reference evidence="1 2" key="1">
    <citation type="submission" date="2018-01" db="EMBL/GenBank/DDBJ databases">
        <title>Complete genome sequence of Bacteriovorax stolpii DSM12778.</title>
        <authorList>
            <person name="Tang B."/>
            <person name="Chang J."/>
        </authorList>
    </citation>
    <scope>NUCLEOTIDE SEQUENCE [LARGE SCALE GENOMIC DNA]</scope>
    <source>
        <strain evidence="1 2">DSM 12778</strain>
    </source>
</reference>
<sequence length="249" mass="28822">MKVLTGLLLLTLLSACSGQPTKTNPREYQIGAYLWQQTSGEYRALTYQAYNIAKEKIERELENKHNRKRAVVFDIDETVLDNSFGGANEIKEGLSWKESHFADWVKLKKAVAIPGALDFIKFLVDRQVEVFYISNRRVEMFDDTMTNLVAQGFPVKKQNLMLMGTEHTKEPRRQEVLKKYDIVMLVGDNLTDFHQAFEKKSVAERNALVDQMRSEFGQRFIMLPNPLYGDWERALPADKTRIELLKDEP</sequence>
<gene>
    <name evidence="1" type="ORF">C0V70_10415</name>
</gene>
<dbReference type="SFLD" id="SFLDS00003">
    <property type="entry name" value="Haloacid_Dehalogenase"/>
    <property type="match status" value="1"/>
</dbReference>
<dbReference type="KEGG" id="bsto:C0V70_10415"/>
<protein>
    <submittedName>
        <fullName evidence="1">5'-nucleotidase, lipoprotein e(P4) family</fullName>
    </submittedName>
</protein>
<dbReference type="InterPro" id="IPR006423">
    <property type="entry name" value="Lipo_e_P4"/>
</dbReference>
<organism evidence="1 2">
    <name type="scientific">Bacteriovorax stolpii</name>
    <name type="common">Bdellovibrio stolpii</name>
    <dbReference type="NCBI Taxonomy" id="960"/>
    <lineage>
        <taxon>Bacteria</taxon>
        <taxon>Pseudomonadati</taxon>
        <taxon>Bdellovibrionota</taxon>
        <taxon>Bacteriovoracia</taxon>
        <taxon>Bacteriovoracales</taxon>
        <taxon>Bacteriovoracaceae</taxon>
        <taxon>Bacteriovorax</taxon>
    </lineage>
</organism>
<dbReference type="NCBIfam" id="TIGR01533">
    <property type="entry name" value="lipo_e_P4"/>
    <property type="match status" value="1"/>
</dbReference>
<dbReference type="Pfam" id="PF03767">
    <property type="entry name" value="Acid_phosphat_B"/>
    <property type="match status" value="1"/>
</dbReference>
<dbReference type="RefSeq" id="WP_102243803.1">
    <property type="nucleotide sequence ID" value="NZ_CP025704.1"/>
</dbReference>
<dbReference type="PROSITE" id="PS51257">
    <property type="entry name" value="PROKAR_LIPOPROTEIN"/>
    <property type="match status" value="1"/>
</dbReference>
<accession>A0A2K9NSP4</accession>
<dbReference type="EMBL" id="CP025704">
    <property type="protein sequence ID" value="AUN98512.1"/>
    <property type="molecule type" value="Genomic_DNA"/>
</dbReference>
<dbReference type="PIRSF" id="PIRSF019271">
    <property type="entry name" value="Acid_Ptase_C"/>
    <property type="match status" value="1"/>
</dbReference>
<dbReference type="SFLD" id="SFLDG01125">
    <property type="entry name" value="C1.1:_Acid_Phosphatase_Like"/>
    <property type="match status" value="1"/>
</dbReference>
<dbReference type="InterPro" id="IPR023214">
    <property type="entry name" value="HAD_sf"/>
</dbReference>
<dbReference type="Gene3D" id="3.40.50.1000">
    <property type="entry name" value="HAD superfamily/HAD-like"/>
    <property type="match status" value="1"/>
</dbReference>
<dbReference type="InterPro" id="IPR005519">
    <property type="entry name" value="Acid_phosphat_B-like"/>
</dbReference>
<proteinExistence type="predicted"/>
<keyword evidence="1" id="KW-0449">Lipoprotein</keyword>
<dbReference type="Proteomes" id="UP000235584">
    <property type="component" value="Chromosome"/>
</dbReference>
<dbReference type="GO" id="GO:0009279">
    <property type="term" value="C:cell outer membrane"/>
    <property type="evidence" value="ECO:0007669"/>
    <property type="project" value="InterPro"/>
</dbReference>
<dbReference type="InterPro" id="IPR036412">
    <property type="entry name" value="HAD-like_sf"/>
</dbReference>
<dbReference type="PANTHER" id="PTHR31284">
    <property type="entry name" value="ACID PHOSPHATASE-LIKE PROTEIN"/>
    <property type="match status" value="1"/>
</dbReference>
<dbReference type="PANTHER" id="PTHR31284:SF10">
    <property type="entry name" value="ACID PHOSPHATASE-LIKE PROTEIN"/>
    <property type="match status" value="1"/>
</dbReference>
<evidence type="ECO:0000313" key="1">
    <source>
        <dbReference type="EMBL" id="AUN98512.1"/>
    </source>
</evidence>
<keyword evidence="2" id="KW-1185">Reference proteome</keyword>
<dbReference type="AlphaFoldDB" id="A0A2K9NSP4"/>
<name>A0A2K9NSP4_BACTC</name>